<comment type="similarity">
    <text evidence="1">Belongs to the LysR transcriptional regulatory family.</text>
</comment>
<dbReference type="InterPro" id="IPR036388">
    <property type="entry name" value="WH-like_DNA-bd_sf"/>
</dbReference>
<dbReference type="EMBL" id="JBHMAS010000102">
    <property type="protein sequence ID" value="MFB9784869.1"/>
    <property type="molecule type" value="Genomic_DNA"/>
</dbReference>
<protein>
    <submittedName>
        <fullName evidence="8">Nitrogen assimilation transcriptional regulator NAC</fullName>
    </submittedName>
</protein>
<dbReference type="PRINTS" id="PR00039">
    <property type="entry name" value="HTHLYSR"/>
</dbReference>
<dbReference type="Pfam" id="PF00126">
    <property type="entry name" value="HTH_1"/>
    <property type="match status" value="1"/>
</dbReference>
<proteinExistence type="inferred from homology"/>
<evidence type="ECO:0000313" key="9">
    <source>
        <dbReference type="Proteomes" id="UP001589587"/>
    </source>
</evidence>
<dbReference type="SUPFAM" id="SSF46785">
    <property type="entry name" value="Winged helix' DNA-binding domain"/>
    <property type="match status" value="1"/>
</dbReference>
<keyword evidence="4" id="KW-0010">Activator</keyword>
<keyword evidence="2" id="KW-0805">Transcription regulation</keyword>
<evidence type="ECO:0000256" key="1">
    <source>
        <dbReference type="ARBA" id="ARBA00009437"/>
    </source>
</evidence>
<keyword evidence="9" id="KW-1185">Reference proteome</keyword>
<evidence type="ECO:0000256" key="4">
    <source>
        <dbReference type="ARBA" id="ARBA00023159"/>
    </source>
</evidence>
<dbReference type="CDD" id="cd08433">
    <property type="entry name" value="PBP2_Nac"/>
    <property type="match status" value="1"/>
</dbReference>
<sequence length="331" mass="35274">MDTRRLYSFVRIVDAGSITRAADILHIAQPALSQQMTSLETQFGQQLLIRSKQGVEPTDAGHALYRHAQVILRQVESAQAEVSVVGRALAGGVSVGLAPYSTATAIALPLLARVREQHPNILLHINENFGGVLSEAMMTGRMDLALLYDAGPIKGVTFERLLTEELVVVAPFGTGLAGESGSDISLPEIAELPLLLPGRMHTIRKVVEQAFGRAEQQPNVVAEVESVMTLSEAVRTGLGATVLPWSVARRVMDVEALELRRIEPGIEVHVSLGTPANQPLSKPAEAVRDVLRTVVADYVKGTNASSQYPADGSITAARSSPAANRATLAAT</sequence>
<evidence type="ECO:0000256" key="2">
    <source>
        <dbReference type="ARBA" id="ARBA00023015"/>
    </source>
</evidence>
<dbReference type="NCBIfam" id="NF008410">
    <property type="entry name" value="PRK11233.1"/>
    <property type="match status" value="1"/>
</dbReference>
<evidence type="ECO:0000256" key="3">
    <source>
        <dbReference type="ARBA" id="ARBA00023125"/>
    </source>
</evidence>
<dbReference type="PANTHER" id="PTHR30293">
    <property type="entry name" value="TRANSCRIPTIONAL REGULATORY PROTEIN NAC-RELATED"/>
    <property type="match status" value="1"/>
</dbReference>
<evidence type="ECO:0000256" key="5">
    <source>
        <dbReference type="ARBA" id="ARBA00023163"/>
    </source>
</evidence>
<dbReference type="RefSeq" id="WP_378377090.1">
    <property type="nucleotide sequence ID" value="NZ_JBHMAS010000102.1"/>
</dbReference>
<dbReference type="InterPro" id="IPR036390">
    <property type="entry name" value="WH_DNA-bd_sf"/>
</dbReference>
<dbReference type="SUPFAM" id="SSF53850">
    <property type="entry name" value="Periplasmic binding protein-like II"/>
    <property type="match status" value="1"/>
</dbReference>
<evidence type="ECO:0000259" key="7">
    <source>
        <dbReference type="PROSITE" id="PS50931"/>
    </source>
</evidence>
<dbReference type="InterPro" id="IPR005119">
    <property type="entry name" value="LysR_subst-bd"/>
</dbReference>
<dbReference type="Proteomes" id="UP001589587">
    <property type="component" value="Unassembled WGS sequence"/>
</dbReference>
<keyword evidence="3" id="KW-0238">DNA-binding</keyword>
<gene>
    <name evidence="8" type="primary">nac</name>
    <name evidence="8" type="ORF">ACFFQ6_34780</name>
</gene>
<keyword evidence="5" id="KW-0804">Transcription</keyword>
<dbReference type="PROSITE" id="PS50931">
    <property type="entry name" value="HTH_LYSR"/>
    <property type="match status" value="1"/>
</dbReference>
<dbReference type="PANTHER" id="PTHR30293:SF0">
    <property type="entry name" value="NITROGEN ASSIMILATION REGULATORY PROTEIN NAC"/>
    <property type="match status" value="1"/>
</dbReference>
<feature type="domain" description="HTH lysR-type" evidence="7">
    <location>
        <begin position="1"/>
        <end position="58"/>
    </location>
</feature>
<dbReference type="InterPro" id="IPR000847">
    <property type="entry name" value="LysR_HTH_N"/>
</dbReference>
<dbReference type="Gene3D" id="3.40.190.290">
    <property type="match status" value="1"/>
</dbReference>
<name>A0ABV5XR16_9NOCA</name>
<comment type="caution">
    <text evidence="8">The sequence shown here is derived from an EMBL/GenBank/DDBJ whole genome shotgun (WGS) entry which is preliminary data.</text>
</comment>
<reference evidence="8 9" key="1">
    <citation type="submission" date="2024-09" db="EMBL/GenBank/DDBJ databases">
        <authorList>
            <person name="Sun Q."/>
            <person name="Mori K."/>
        </authorList>
    </citation>
    <scope>NUCLEOTIDE SEQUENCE [LARGE SCALE GENOMIC DNA]</scope>
    <source>
        <strain evidence="8 9">JCM 11411</strain>
    </source>
</reference>
<dbReference type="Gene3D" id="1.10.10.10">
    <property type="entry name" value="Winged helix-like DNA-binding domain superfamily/Winged helix DNA-binding domain"/>
    <property type="match status" value="1"/>
</dbReference>
<organism evidence="8 9">
    <name type="scientific">Rhodococcus baikonurensis</name>
    <dbReference type="NCBI Taxonomy" id="172041"/>
    <lineage>
        <taxon>Bacteria</taxon>
        <taxon>Bacillati</taxon>
        <taxon>Actinomycetota</taxon>
        <taxon>Actinomycetes</taxon>
        <taxon>Mycobacteriales</taxon>
        <taxon>Nocardiaceae</taxon>
        <taxon>Rhodococcus</taxon>
        <taxon>Rhodococcus erythropolis group</taxon>
    </lineage>
</organism>
<evidence type="ECO:0000313" key="8">
    <source>
        <dbReference type="EMBL" id="MFB9784869.1"/>
    </source>
</evidence>
<accession>A0ABV5XR16</accession>
<feature type="region of interest" description="Disordered" evidence="6">
    <location>
        <begin position="309"/>
        <end position="331"/>
    </location>
</feature>
<dbReference type="Pfam" id="PF03466">
    <property type="entry name" value="LysR_substrate"/>
    <property type="match status" value="1"/>
</dbReference>
<evidence type="ECO:0000256" key="6">
    <source>
        <dbReference type="SAM" id="MobiDB-lite"/>
    </source>
</evidence>